<protein>
    <submittedName>
        <fullName evidence="12">Molybdate transport system permease protein</fullName>
    </submittedName>
</protein>
<accession>A0A1G6H934</accession>
<dbReference type="InterPro" id="IPR000515">
    <property type="entry name" value="MetI-like"/>
</dbReference>
<feature type="transmembrane region" description="Helical" evidence="9">
    <location>
        <begin position="50"/>
        <end position="73"/>
    </location>
</feature>
<feature type="domain" description="ABC transmembrane type-1" evidence="11">
    <location>
        <begin position="91"/>
        <end position="293"/>
    </location>
</feature>
<dbReference type="Proteomes" id="UP000199086">
    <property type="component" value="Unassembled WGS sequence"/>
</dbReference>
<dbReference type="PANTHER" id="PTHR30183">
    <property type="entry name" value="MOLYBDENUM TRANSPORT SYSTEM PERMEASE PROTEIN MODB"/>
    <property type="match status" value="1"/>
</dbReference>
<dbReference type="CDD" id="cd06261">
    <property type="entry name" value="TM_PBP2"/>
    <property type="match status" value="1"/>
</dbReference>
<feature type="transmembrane region" description="Helical" evidence="9">
    <location>
        <begin position="129"/>
        <end position="151"/>
    </location>
</feature>
<proteinExistence type="inferred from homology"/>
<dbReference type="GO" id="GO:0015098">
    <property type="term" value="F:molybdate ion transmembrane transporter activity"/>
    <property type="evidence" value="ECO:0007669"/>
    <property type="project" value="InterPro"/>
</dbReference>
<feature type="transmembrane region" description="Helical" evidence="9">
    <location>
        <begin position="163"/>
        <end position="188"/>
    </location>
</feature>
<evidence type="ECO:0000256" key="1">
    <source>
        <dbReference type="ARBA" id="ARBA00004651"/>
    </source>
</evidence>
<evidence type="ECO:0000256" key="4">
    <source>
        <dbReference type="ARBA" id="ARBA00022475"/>
    </source>
</evidence>
<dbReference type="InterPro" id="IPR006469">
    <property type="entry name" value="NifC_ABC_porter"/>
</dbReference>
<dbReference type="AlphaFoldDB" id="A0A1G6H934"/>
<evidence type="ECO:0000256" key="3">
    <source>
        <dbReference type="ARBA" id="ARBA00022448"/>
    </source>
</evidence>
<comment type="similarity">
    <text evidence="2">Belongs to the binding-protein-dependent transport system permease family. CysTW subfamily.</text>
</comment>
<evidence type="ECO:0000256" key="9">
    <source>
        <dbReference type="RuleBase" id="RU363032"/>
    </source>
</evidence>
<feature type="transmembrane region" description="Helical" evidence="9">
    <location>
        <begin position="227"/>
        <end position="253"/>
    </location>
</feature>
<keyword evidence="3 9" id="KW-0813">Transport</keyword>
<evidence type="ECO:0000256" key="6">
    <source>
        <dbReference type="ARBA" id="ARBA00022692"/>
    </source>
</evidence>
<keyword evidence="5" id="KW-0500">Molybdenum</keyword>
<feature type="transmembrane region" description="Helical" evidence="9">
    <location>
        <begin position="273"/>
        <end position="298"/>
    </location>
</feature>
<evidence type="ECO:0000259" key="11">
    <source>
        <dbReference type="PROSITE" id="PS50928"/>
    </source>
</evidence>
<name>A0A1G6H934_9ACTN</name>
<gene>
    <name evidence="12" type="ORF">GA0111570_107139</name>
</gene>
<comment type="subcellular location">
    <subcellularLocation>
        <location evidence="1 9">Cell membrane</location>
        <topology evidence="1 9">Multi-pass membrane protein</topology>
    </subcellularLocation>
</comment>
<evidence type="ECO:0000256" key="2">
    <source>
        <dbReference type="ARBA" id="ARBA00007069"/>
    </source>
</evidence>
<dbReference type="Gene3D" id="1.10.3720.10">
    <property type="entry name" value="MetI-like"/>
    <property type="match status" value="1"/>
</dbReference>
<feature type="region of interest" description="Disordered" evidence="10">
    <location>
        <begin position="1"/>
        <end position="35"/>
    </location>
</feature>
<dbReference type="Pfam" id="PF00528">
    <property type="entry name" value="BPD_transp_1"/>
    <property type="match status" value="1"/>
</dbReference>
<evidence type="ECO:0000313" key="12">
    <source>
        <dbReference type="EMBL" id="SDB90664.1"/>
    </source>
</evidence>
<evidence type="ECO:0000256" key="5">
    <source>
        <dbReference type="ARBA" id="ARBA00022505"/>
    </source>
</evidence>
<evidence type="ECO:0000256" key="7">
    <source>
        <dbReference type="ARBA" id="ARBA00022989"/>
    </source>
</evidence>
<keyword evidence="7 9" id="KW-1133">Transmembrane helix</keyword>
<dbReference type="NCBIfam" id="TIGR02141">
    <property type="entry name" value="modB_ABC"/>
    <property type="match status" value="1"/>
</dbReference>
<evidence type="ECO:0000256" key="10">
    <source>
        <dbReference type="SAM" id="MobiDB-lite"/>
    </source>
</evidence>
<feature type="transmembrane region" description="Helical" evidence="9">
    <location>
        <begin position="93"/>
        <end position="117"/>
    </location>
</feature>
<keyword evidence="8 9" id="KW-0472">Membrane</keyword>
<dbReference type="PANTHER" id="PTHR30183:SF3">
    <property type="entry name" value="MOLYBDENUM TRANSPORT SYSTEM PERMEASE PROTEIN MODB"/>
    <property type="match status" value="1"/>
</dbReference>
<dbReference type="InterPro" id="IPR011867">
    <property type="entry name" value="ModB_ABC"/>
</dbReference>
<dbReference type="GO" id="GO:0005886">
    <property type="term" value="C:plasma membrane"/>
    <property type="evidence" value="ECO:0007669"/>
    <property type="project" value="UniProtKB-SubCell"/>
</dbReference>
<organism evidence="12 13">
    <name type="scientific">Raineyella antarctica</name>
    <dbReference type="NCBI Taxonomy" id="1577474"/>
    <lineage>
        <taxon>Bacteria</taxon>
        <taxon>Bacillati</taxon>
        <taxon>Actinomycetota</taxon>
        <taxon>Actinomycetes</taxon>
        <taxon>Propionibacteriales</taxon>
        <taxon>Propionibacteriaceae</taxon>
        <taxon>Raineyella</taxon>
    </lineage>
</organism>
<keyword evidence="13" id="KW-1185">Reference proteome</keyword>
<sequence length="308" mass="31558">MTREPPPIGPDGVRPRGVRPRGVRPGGVRPGGAHPHRIAPRLDRYAVPPWIWAPAAAGVLFLVLPVAAMAIAADWPNFWTLVTSQSALVALGLSLRTAAAATLLSLVLGIPLAVVLARGDFPGHRLVRAVVLLPLVLPPVVGGLALLLTYGRTGLLGGALEAFGIRIAFSTAAVVLAQTFVAMPFLVISLEGALRTGTEAYERVAATLGASPGTVLRRITLPLVGPGLVSGTVLAFARALGEFGATLTFAGSLQGTTRTLPLEVYLQREVDPAAAVALSLVLVAIGALVVLAVGARALSGPAAGDRRG</sequence>
<keyword evidence="4" id="KW-1003">Cell membrane</keyword>
<evidence type="ECO:0000313" key="13">
    <source>
        <dbReference type="Proteomes" id="UP000199086"/>
    </source>
</evidence>
<dbReference type="PROSITE" id="PS50928">
    <property type="entry name" value="ABC_TM1"/>
    <property type="match status" value="1"/>
</dbReference>
<dbReference type="NCBIfam" id="TIGR01581">
    <property type="entry name" value="Mo_ABC_porter"/>
    <property type="match status" value="1"/>
</dbReference>
<keyword evidence="6 9" id="KW-0812">Transmembrane</keyword>
<dbReference type="STRING" id="1577474.GA0111570_107139"/>
<dbReference type="InterPro" id="IPR035906">
    <property type="entry name" value="MetI-like_sf"/>
</dbReference>
<evidence type="ECO:0000256" key="8">
    <source>
        <dbReference type="ARBA" id="ARBA00023136"/>
    </source>
</evidence>
<dbReference type="EMBL" id="FMYF01000007">
    <property type="protein sequence ID" value="SDB90664.1"/>
    <property type="molecule type" value="Genomic_DNA"/>
</dbReference>
<reference evidence="12 13" key="1">
    <citation type="submission" date="2016-06" db="EMBL/GenBank/DDBJ databases">
        <authorList>
            <person name="Olsen C.W."/>
            <person name="Carey S."/>
            <person name="Hinshaw L."/>
            <person name="Karasin A.I."/>
        </authorList>
    </citation>
    <scope>NUCLEOTIDE SEQUENCE [LARGE SCALE GENOMIC DNA]</scope>
    <source>
        <strain evidence="12 13">LZ-22</strain>
    </source>
</reference>
<dbReference type="SUPFAM" id="SSF161098">
    <property type="entry name" value="MetI-like"/>
    <property type="match status" value="1"/>
</dbReference>